<evidence type="ECO:0000256" key="2">
    <source>
        <dbReference type="ARBA" id="ARBA00023150"/>
    </source>
</evidence>
<comment type="caution">
    <text evidence="4">The sequence shown here is derived from an EMBL/GenBank/DDBJ whole genome shotgun (WGS) entry which is preliminary data.</text>
</comment>
<evidence type="ECO:0000256" key="3">
    <source>
        <dbReference type="HAMAP-Rule" id="MF_00187"/>
    </source>
</evidence>
<keyword evidence="1 3" id="KW-0963">Cytoplasm</keyword>
<dbReference type="RefSeq" id="WP_006991981.1">
    <property type="nucleotide sequence ID" value="NZ_BAEP01000030.1"/>
</dbReference>
<dbReference type="AlphaFoldDB" id="K6ZKE7"/>
<keyword evidence="2 3" id="KW-0501">Molybdenum cofactor biosynthesis</keyword>
<evidence type="ECO:0000313" key="5">
    <source>
        <dbReference type="Proteomes" id="UP000006263"/>
    </source>
</evidence>
<dbReference type="GO" id="GO:0005737">
    <property type="term" value="C:cytoplasm"/>
    <property type="evidence" value="ECO:0007669"/>
    <property type="project" value="UniProtKB-SubCell"/>
</dbReference>
<evidence type="ECO:0000256" key="1">
    <source>
        <dbReference type="ARBA" id="ARBA00022490"/>
    </source>
</evidence>
<comment type="function">
    <text evidence="3">Required for formate dehydrogenase (FDH) activity. Acts as a sulfur carrier protein that transfers sulfur from IscS to the molybdenum cofactor prior to its insertion into FDH.</text>
</comment>
<gene>
    <name evidence="3 4" type="primary">fdhD</name>
    <name evidence="4" type="ORF">GMES_1534</name>
</gene>
<dbReference type="PANTHER" id="PTHR30592">
    <property type="entry name" value="FORMATE DEHYDROGENASE"/>
    <property type="match status" value="1"/>
</dbReference>
<dbReference type="Pfam" id="PF02634">
    <property type="entry name" value="FdhD-NarQ"/>
    <property type="match status" value="1"/>
</dbReference>
<comment type="subcellular location">
    <subcellularLocation>
        <location evidence="3">Cytoplasm</location>
    </subcellularLocation>
</comment>
<dbReference type="EMBL" id="BAEP01000030">
    <property type="protein sequence ID" value="GAC23830.1"/>
    <property type="molecule type" value="Genomic_DNA"/>
</dbReference>
<dbReference type="Gene3D" id="3.10.20.10">
    <property type="match status" value="1"/>
</dbReference>
<sequence length="342" mass="36779">MSRVKTFPITRLVSTNLTGEQGNSLELANNLELANSHERANSLELTEKPEREQSSVGRLAIDDTIASEEPLEIWLKHPLKQGGNASLLLTTMRSPGDDVALVTGWLHSSGLLANSADIQSVTHTGSERIKGNEANQILVTLHPQSDFDITSGQSQSGSHIEYVNSGCGVCGQRSIDVLLDKIPQRDMPNNASLLNNEVLSLANALRQQQTAFAATGGSHGAGLFALPESADLNAPQTGANRLIDVREDIGRHNALDKLIGANLPMLLVENTPEKTKEYGVVISSRISFDLVQKAAMANIGMILAMGAPSTLAIELAKECDICLVGFISQKRINVYTCDHRIV</sequence>
<proteinExistence type="inferred from homology"/>
<accession>K6ZKE7</accession>
<feature type="active site" description="Cysteine persulfide intermediate" evidence="3">
    <location>
        <position position="167"/>
    </location>
</feature>
<dbReference type="Gene3D" id="3.40.140.10">
    <property type="entry name" value="Cytidine Deaminase, domain 2"/>
    <property type="match status" value="1"/>
</dbReference>
<comment type="caution">
    <text evidence="3">Lacks conserved residue(s) required for the propagation of feature annotation.</text>
</comment>
<dbReference type="SUPFAM" id="SSF53927">
    <property type="entry name" value="Cytidine deaminase-like"/>
    <property type="match status" value="1"/>
</dbReference>
<reference evidence="4 5" key="1">
    <citation type="journal article" date="2017" name="Antonie Van Leeuwenhoek">
        <title>Rhizobium rhizosphaerae sp. nov., a novel species isolated from rice rhizosphere.</title>
        <authorList>
            <person name="Zhao J.J."/>
            <person name="Zhang J."/>
            <person name="Zhang R.J."/>
            <person name="Zhang C.W."/>
            <person name="Yin H.Q."/>
            <person name="Zhang X.X."/>
        </authorList>
    </citation>
    <scope>NUCLEOTIDE SEQUENCE [LARGE SCALE GENOMIC DNA]</scope>
    <source>
        <strain evidence="4 5">KMM 241</strain>
    </source>
</reference>
<dbReference type="eggNOG" id="COG1526">
    <property type="taxonomic scope" value="Bacteria"/>
</dbReference>
<dbReference type="GO" id="GO:0097163">
    <property type="term" value="F:sulfur carrier activity"/>
    <property type="evidence" value="ECO:0007669"/>
    <property type="project" value="UniProtKB-UniRule"/>
</dbReference>
<dbReference type="HAMAP" id="MF_00187">
    <property type="entry name" value="FdhD"/>
    <property type="match status" value="1"/>
</dbReference>
<name>K6ZKE7_9ALTE</name>
<dbReference type="GO" id="GO:0006777">
    <property type="term" value="P:Mo-molybdopterin cofactor biosynthetic process"/>
    <property type="evidence" value="ECO:0007669"/>
    <property type="project" value="UniProtKB-UniRule"/>
</dbReference>
<organism evidence="4 5">
    <name type="scientific">Paraglaciecola mesophila KMM 241</name>
    <dbReference type="NCBI Taxonomy" id="1128912"/>
    <lineage>
        <taxon>Bacteria</taxon>
        <taxon>Pseudomonadati</taxon>
        <taxon>Pseudomonadota</taxon>
        <taxon>Gammaproteobacteria</taxon>
        <taxon>Alteromonadales</taxon>
        <taxon>Alteromonadaceae</taxon>
        <taxon>Paraglaciecola</taxon>
    </lineage>
</organism>
<protein>
    <recommendedName>
        <fullName evidence="3">Sulfur carrier protein FdhD</fullName>
    </recommendedName>
</protein>
<dbReference type="Proteomes" id="UP000006263">
    <property type="component" value="Unassembled WGS sequence"/>
</dbReference>
<dbReference type="PANTHER" id="PTHR30592:SF1">
    <property type="entry name" value="SULFUR CARRIER PROTEIN FDHD"/>
    <property type="match status" value="1"/>
</dbReference>
<dbReference type="GO" id="GO:0016783">
    <property type="term" value="F:sulfurtransferase activity"/>
    <property type="evidence" value="ECO:0007669"/>
    <property type="project" value="InterPro"/>
</dbReference>
<dbReference type="InterPro" id="IPR003786">
    <property type="entry name" value="FdhD"/>
</dbReference>
<evidence type="ECO:0000313" key="4">
    <source>
        <dbReference type="EMBL" id="GAC23830.1"/>
    </source>
</evidence>
<comment type="similarity">
    <text evidence="3">Belongs to the FdhD family.</text>
</comment>
<dbReference type="InterPro" id="IPR016193">
    <property type="entry name" value="Cytidine_deaminase-like"/>
</dbReference>